<dbReference type="InterPro" id="IPR045863">
    <property type="entry name" value="CorA_TM1_TM2"/>
</dbReference>
<dbReference type="NCBIfam" id="TIGR00383">
    <property type="entry name" value="corA"/>
    <property type="match status" value="1"/>
</dbReference>
<evidence type="ECO:0000256" key="8">
    <source>
        <dbReference type="RuleBase" id="RU362010"/>
    </source>
</evidence>
<keyword evidence="8" id="KW-0460">Magnesium</keyword>
<feature type="transmembrane region" description="Helical" evidence="8">
    <location>
        <begin position="335"/>
        <end position="355"/>
    </location>
</feature>
<protein>
    <recommendedName>
        <fullName evidence="8">Magnesium transport protein CorA</fullName>
    </recommendedName>
</protein>
<dbReference type="CDD" id="cd12828">
    <property type="entry name" value="TmCorA-like_1"/>
    <property type="match status" value="1"/>
</dbReference>
<feature type="compositionally biased region" description="Basic residues" evidence="9">
    <location>
        <begin position="1"/>
        <end position="18"/>
    </location>
</feature>
<evidence type="ECO:0000313" key="11">
    <source>
        <dbReference type="Proteomes" id="UP000193355"/>
    </source>
</evidence>
<dbReference type="GO" id="GO:0000287">
    <property type="term" value="F:magnesium ion binding"/>
    <property type="evidence" value="ECO:0007669"/>
    <property type="project" value="TreeGrafter"/>
</dbReference>
<dbReference type="Gene3D" id="1.20.58.340">
    <property type="entry name" value="Magnesium transport protein CorA, transmembrane region"/>
    <property type="match status" value="2"/>
</dbReference>
<dbReference type="GO" id="GO:0005886">
    <property type="term" value="C:plasma membrane"/>
    <property type="evidence" value="ECO:0007669"/>
    <property type="project" value="UniProtKB-SubCell"/>
</dbReference>
<evidence type="ECO:0000256" key="7">
    <source>
        <dbReference type="ARBA" id="ARBA00023136"/>
    </source>
</evidence>
<keyword evidence="3 8" id="KW-0813">Transport</keyword>
<dbReference type="Pfam" id="PF01544">
    <property type="entry name" value="CorA"/>
    <property type="match status" value="1"/>
</dbReference>
<feature type="region of interest" description="Disordered" evidence="9">
    <location>
        <begin position="1"/>
        <end position="24"/>
    </location>
</feature>
<dbReference type="InterPro" id="IPR045861">
    <property type="entry name" value="CorA_cytoplasmic_dom"/>
</dbReference>
<dbReference type="SUPFAM" id="SSF143865">
    <property type="entry name" value="CorA soluble domain-like"/>
    <property type="match status" value="1"/>
</dbReference>
<dbReference type="AlphaFoldDB" id="A0A1X7KPP5"/>
<evidence type="ECO:0000256" key="5">
    <source>
        <dbReference type="ARBA" id="ARBA00022692"/>
    </source>
</evidence>
<dbReference type="OrthoDB" id="9803416at2"/>
<evidence type="ECO:0000256" key="2">
    <source>
        <dbReference type="ARBA" id="ARBA00009765"/>
    </source>
</evidence>
<dbReference type="Gene3D" id="3.30.460.20">
    <property type="entry name" value="CorA soluble domain-like"/>
    <property type="match status" value="1"/>
</dbReference>
<reference evidence="11" key="1">
    <citation type="submission" date="2017-04" db="EMBL/GenBank/DDBJ databases">
        <authorList>
            <person name="Varghese N."/>
            <person name="Submissions S."/>
        </authorList>
    </citation>
    <scope>NUCLEOTIDE SEQUENCE [LARGE SCALE GENOMIC DNA]</scope>
    <source>
        <strain evidence="11">USBA 82</strain>
    </source>
</reference>
<dbReference type="RefSeq" id="WP_085545308.1">
    <property type="nucleotide sequence ID" value="NZ_FXBB01000033.1"/>
</dbReference>
<comment type="similarity">
    <text evidence="2 8">Belongs to the CorA metal ion transporter (MIT) (TC 1.A.35) family.</text>
</comment>
<keyword evidence="7 8" id="KW-0472">Membrane</keyword>
<dbReference type="GO" id="GO:0015095">
    <property type="term" value="F:magnesium ion transmembrane transporter activity"/>
    <property type="evidence" value="ECO:0007669"/>
    <property type="project" value="UniProtKB-UniRule"/>
</dbReference>
<sequence>MSTGKKRRREKLSQRRAKTSTAPGTPIFVGERKMDDIRIDIMSYGQNQVLELKDVPVQELPDPSEEGAVTWINVSGVHDLGIVEAIGRKFNLHPLTVEDIVNTSQRPKAEVFPEYLFVVLKMISYDDEAKCIDVEHVSLILGKGYVISFLEDEGDVFDMVRERIRKSKWMMVNLKSDYLAYALIDSVVDHYFLAVEKVGDFIEDMDDHLLSDPQPGDLQEIHRLKRDVLILRKSVWPLREGIGIMEKNGTSFFQTETKVFMRDLYDHTIQVIDMVEALRDLLGGMHDTYLSSVSNRMNEVMKVLTIIATVFIPLTFIAGVYGMNFRYMPELEWRWGYPLVWVVMVGIGGSMILFFKRKKWL</sequence>
<evidence type="ECO:0000313" key="10">
    <source>
        <dbReference type="EMBL" id="SMG43204.1"/>
    </source>
</evidence>
<evidence type="ECO:0000256" key="3">
    <source>
        <dbReference type="ARBA" id="ARBA00022448"/>
    </source>
</evidence>
<keyword evidence="5 8" id="KW-0812">Transmembrane</keyword>
<keyword evidence="4 8" id="KW-1003">Cell membrane</keyword>
<organism evidence="10 11">
    <name type="scientific">Dethiosulfovibrio salsuginis</name>
    <dbReference type="NCBI Taxonomy" id="561720"/>
    <lineage>
        <taxon>Bacteria</taxon>
        <taxon>Thermotogati</taxon>
        <taxon>Synergistota</taxon>
        <taxon>Synergistia</taxon>
        <taxon>Synergistales</taxon>
        <taxon>Dethiosulfovibrionaceae</taxon>
        <taxon>Dethiosulfovibrio</taxon>
    </lineage>
</organism>
<evidence type="ECO:0000256" key="1">
    <source>
        <dbReference type="ARBA" id="ARBA00004651"/>
    </source>
</evidence>
<proteinExistence type="inferred from homology"/>
<accession>A0A1X7KPP5</accession>
<dbReference type="Proteomes" id="UP000193355">
    <property type="component" value="Unassembled WGS sequence"/>
</dbReference>
<keyword evidence="8" id="KW-0406">Ion transport</keyword>
<comment type="function">
    <text evidence="8">Mediates influx of magnesium ions.</text>
</comment>
<dbReference type="EMBL" id="FXBB01000033">
    <property type="protein sequence ID" value="SMG43204.1"/>
    <property type="molecule type" value="Genomic_DNA"/>
</dbReference>
<gene>
    <name evidence="8" type="primary">corA</name>
    <name evidence="10" type="ORF">SAMN06275492_1338</name>
</gene>
<name>A0A1X7KPP5_9BACT</name>
<keyword evidence="6 8" id="KW-1133">Transmembrane helix</keyword>
<dbReference type="STRING" id="561720.SAMN06275492_1338"/>
<evidence type="ECO:0000256" key="9">
    <source>
        <dbReference type="SAM" id="MobiDB-lite"/>
    </source>
</evidence>
<dbReference type="PANTHER" id="PTHR46494:SF1">
    <property type="entry name" value="CORA FAMILY METAL ION TRANSPORTER (EUROFUNG)"/>
    <property type="match status" value="1"/>
</dbReference>
<dbReference type="SUPFAM" id="SSF144083">
    <property type="entry name" value="Magnesium transport protein CorA, transmembrane region"/>
    <property type="match status" value="1"/>
</dbReference>
<dbReference type="InterPro" id="IPR002523">
    <property type="entry name" value="MgTranspt_CorA/ZnTranspt_ZntB"/>
</dbReference>
<dbReference type="InterPro" id="IPR004488">
    <property type="entry name" value="Mg/Co-transport_prot_CorA"/>
</dbReference>
<evidence type="ECO:0000256" key="6">
    <source>
        <dbReference type="ARBA" id="ARBA00022989"/>
    </source>
</evidence>
<dbReference type="PANTHER" id="PTHR46494">
    <property type="entry name" value="CORA FAMILY METAL ION TRANSPORTER (EUROFUNG)"/>
    <property type="match status" value="1"/>
</dbReference>
<evidence type="ECO:0000256" key="4">
    <source>
        <dbReference type="ARBA" id="ARBA00022475"/>
    </source>
</evidence>
<feature type="transmembrane region" description="Helical" evidence="8">
    <location>
        <begin position="303"/>
        <end position="323"/>
    </location>
</feature>
<comment type="subcellular location">
    <subcellularLocation>
        <location evidence="1">Cell membrane</location>
        <topology evidence="1">Multi-pass membrane protein</topology>
    </subcellularLocation>
    <subcellularLocation>
        <location evidence="8">Membrane</location>
        <topology evidence="8">Multi-pass membrane protein</topology>
    </subcellularLocation>
</comment>
<dbReference type="GO" id="GO:0015087">
    <property type="term" value="F:cobalt ion transmembrane transporter activity"/>
    <property type="evidence" value="ECO:0007669"/>
    <property type="project" value="UniProtKB-UniRule"/>
</dbReference>
<keyword evidence="11" id="KW-1185">Reference proteome</keyword>
<dbReference type="FunFam" id="1.20.58.340:FF:000012">
    <property type="entry name" value="Magnesium transport protein CorA"/>
    <property type="match status" value="1"/>
</dbReference>
<dbReference type="GO" id="GO:0050897">
    <property type="term" value="F:cobalt ion binding"/>
    <property type="evidence" value="ECO:0007669"/>
    <property type="project" value="TreeGrafter"/>
</dbReference>